<dbReference type="OrthoDB" id="6162707at2"/>
<dbReference type="HOGENOM" id="CLU_044328_1_0_9"/>
<keyword evidence="2" id="KW-1185">Reference proteome</keyword>
<name>C8W3E6_DESAS</name>
<dbReference type="RefSeq" id="WP_015758424.1">
    <property type="nucleotide sequence ID" value="NC_013216.1"/>
</dbReference>
<reference evidence="1 2" key="1">
    <citation type="journal article" date="2009" name="Stand. Genomic Sci.">
        <title>Complete genome sequence of Desulfotomaculum acetoxidans type strain (5575).</title>
        <authorList>
            <person name="Spring S."/>
            <person name="Lapidus A."/>
            <person name="Schroder M."/>
            <person name="Gleim D."/>
            <person name="Sims D."/>
            <person name="Meincke L."/>
            <person name="Glavina Del Rio T."/>
            <person name="Tice H."/>
            <person name="Copeland A."/>
            <person name="Cheng J.F."/>
            <person name="Lucas S."/>
            <person name="Chen F."/>
            <person name="Nolan M."/>
            <person name="Bruce D."/>
            <person name="Goodwin L."/>
            <person name="Pitluck S."/>
            <person name="Ivanova N."/>
            <person name="Mavromatis K."/>
            <person name="Mikhailova N."/>
            <person name="Pati A."/>
            <person name="Chen A."/>
            <person name="Palaniappan K."/>
            <person name="Land M."/>
            <person name="Hauser L."/>
            <person name="Chang Y.J."/>
            <person name="Jeffries C.D."/>
            <person name="Chain P."/>
            <person name="Saunders E."/>
            <person name="Brettin T."/>
            <person name="Detter J.C."/>
            <person name="Goker M."/>
            <person name="Bristow J."/>
            <person name="Eisen J.A."/>
            <person name="Markowitz V."/>
            <person name="Hugenholtz P."/>
            <person name="Kyrpides N.C."/>
            <person name="Klenk H.P."/>
            <person name="Han C."/>
        </authorList>
    </citation>
    <scope>NUCLEOTIDE SEQUENCE [LARGE SCALE GENOMIC DNA]</scope>
    <source>
        <strain evidence="2">ATCC 49208 / DSM 771 / VKM B-1644</strain>
    </source>
</reference>
<evidence type="ECO:0008006" key="3">
    <source>
        <dbReference type="Google" id="ProtNLM"/>
    </source>
</evidence>
<proteinExistence type="predicted"/>
<dbReference type="EMBL" id="CP001720">
    <property type="protein sequence ID" value="ACV63732.1"/>
    <property type="molecule type" value="Genomic_DNA"/>
</dbReference>
<dbReference type="eggNOG" id="COG1769">
    <property type="taxonomic scope" value="Bacteria"/>
</dbReference>
<dbReference type="Gene3D" id="2.60.40.4350">
    <property type="match status" value="1"/>
</dbReference>
<dbReference type="InterPro" id="IPR019117">
    <property type="entry name" value="CRISPR-assoc_protein_Cmr3"/>
</dbReference>
<dbReference type="Proteomes" id="UP000002217">
    <property type="component" value="Chromosome"/>
</dbReference>
<sequence>MTGRFWVFSALDSLFFGDGTPYNAGEGGQSRVGGCFPPFMSTLQGAVRTALAEGQGWTPKNPEKWPQELGTPEHLGNLKLMGPYLLEDGLILFPVPLLLMQKKDKDMKFSRLVPGEKVDCDLGYVCLPRLKEKLPGAKLMEKHWLTAEGLKAILAGGLPDKDDVFEQDKLWQEESRVGIERQQSTRTAAVGKIYSSMHVRLRDFEQTVSLGVYVDGIPEDWHDKVARVVRMGGEGRMASLDIKETGFELPPHPELKPRDGKVQFTVTLITPGWFDDLDRVIISGPVKSIPGELVTACIGKLKHVGGWDIKNCCPRPLKPVLPAGTTWFFEAAAAELVRVYSLHGQCIGNNNEKQKDNDKTAYGFGQIVIGRWGDEQ</sequence>
<organism evidence="1 2">
    <name type="scientific">Desulfofarcimen acetoxidans (strain ATCC 49208 / DSM 771 / KCTC 5769 / VKM B-1644 / 5575)</name>
    <name type="common">Desulfotomaculum acetoxidans</name>
    <dbReference type="NCBI Taxonomy" id="485916"/>
    <lineage>
        <taxon>Bacteria</taxon>
        <taxon>Bacillati</taxon>
        <taxon>Bacillota</taxon>
        <taxon>Clostridia</taxon>
        <taxon>Eubacteriales</taxon>
        <taxon>Peptococcaceae</taxon>
        <taxon>Desulfofarcimen</taxon>
    </lineage>
</organism>
<evidence type="ECO:0000313" key="2">
    <source>
        <dbReference type="Proteomes" id="UP000002217"/>
    </source>
</evidence>
<dbReference type="Pfam" id="PF09700">
    <property type="entry name" value="Cas_Cmr3"/>
    <property type="match status" value="1"/>
</dbReference>
<accession>C8W3E6</accession>
<dbReference type="STRING" id="485916.Dtox_2978"/>
<dbReference type="KEGG" id="dae:Dtox_2978"/>
<dbReference type="AlphaFoldDB" id="C8W3E6"/>
<gene>
    <name evidence="1" type="ordered locus">Dtox_2978</name>
</gene>
<protein>
    <recommendedName>
        <fullName evidence="3">CRISPR-associated protein, Cmr3 family</fullName>
    </recommendedName>
</protein>
<evidence type="ECO:0000313" key="1">
    <source>
        <dbReference type="EMBL" id="ACV63732.1"/>
    </source>
</evidence>
<dbReference type="Gene3D" id="3.30.70.2940">
    <property type="match status" value="1"/>
</dbReference>